<name>A0AAW2DBZ9_9ROSI</name>
<dbReference type="Proteomes" id="UP001459277">
    <property type="component" value="Unassembled WGS sequence"/>
</dbReference>
<dbReference type="AlphaFoldDB" id="A0AAW2DBZ9"/>
<dbReference type="EMBL" id="JAZDWU010000003">
    <property type="protein sequence ID" value="KAL0007367.1"/>
    <property type="molecule type" value="Genomic_DNA"/>
</dbReference>
<gene>
    <name evidence="1" type="ORF">SO802_008869</name>
</gene>
<proteinExistence type="predicted"/>
<keyword evidence="2" id="KW-1185">Reference proteome</keyword>
<reference evidence="1 2" key="1">
    <citation type="submission" date="2024-01" db="EMBL/GenBank/DDBJ databases">
        <title>A telomere-to-telomere, gap-free genome of sweet tea (Lithocarpus litseifolius).</title>
        <authorList>
            <person name="Zhou J."/>
        </authorList>
    </citation>
    <scope>NUCLEOTIDE SEQUENCE [LARGE SCALE GENOMIC DNA]</scope>
    <source>
        <strain evidence="1">Zhou-2022a</strain>
        <tissue evidence="1">Leaf</tissue>
    </source>
</reference>
<accession>A0AAW2DBZ9</accession>
<evidence type="ECO:0000313" key="2">
    <source>
        <dbReference type="Proteomes" id="UP001459277"/>
    </source>
</evidence>
<organism evidence="1 2">
    <name type="scientific">Lithocarpus litseifolius</name>
    <dbReference type="NCBI Taxonomy" id="425828"/>
    <lineage>
        <taxon>Eukaryota</taxon>
        <taxon>Viridiplantae</taxon>
        <taxon>Streptophyta</taxon>
        <taxon>Embryophyta</taxon>
        <taxon>Tracheophyta</taxon>
        <taxon>Spermatophyta</taxon>
        <taxon>Magnoliopsida</taxon>
        <taxon>eudicotyledons</taxon>
        <taxon>Gunneridae</taxon>
        <taxon>Pentapetalae</taxon>
        <taxon>rosids</taxon>
        <taxon>fabids</taxon>
        <taxon>Fagales</taxon>
        <taxon>Fagaceae</taxon>
        <taxon>Lithocarpus</taxon>
    </lineage>
</organism>
<evidence type="ECO:0000313" key="1">
    <source>
        <dbReference type="EMBL" id="KAL0007367.1"/>
    </source>
</evidence>
<protein>
    <submittedName>
        <fullName evidence="1">Uncharacterized protein</fullName>
    </submittedName>
</protein>
<comment type="caution">
    <text evidence="1">The sequence shown here is derived from an EMBL/GenBank/DDBJ whole genome shotgun (WGS) entry which is preliminary data.</text>
</comment>
<sequence length="85" mass="9410">MELADLALARERGQWQRAEGIVTIYGDKCDDTLEKALLLIGLIIVFLGSDILGDGPTTAFVTAYEFRLCDDDEFRLCDSILVPSL</sequence>